<evidence type="ECO:0000313" key="2">
    <source>
        <dbReference type="Proteomes" id="UP001208649"/>
    </source>
</evidence>
<proteinExistence type="predicted"/>
<evidence type="ECO:0008006" key="3">
    <source>
        <dbReference type="Google" id="ProtNLM"/>
    </source>
</evidence>
<dbReference type="RefSeq" id="WP_263001832.1">
    <property type="nucleotide sequence ID" value="NZ_JAOTEM010000001.1"/>
</dbReference>
<accession>A0ABT2W309</accession>
<dbReference type="EMBL" id="JAOTEM010000001">
    <property type="protein sequence ID" value="MCU7616380.1"/>
    <property type="molecule type" value="Genomic_DNA"/>
</dbReference>
<sequence>MAVKNDHLQEHHFTETDLQAEWNLLLMQLRTKDQFVFNAIKSFKLEKIDEKIIQVQYPSESAKVEFDKISNEFFNHFKRKVNNYLIKIEYKQDVQNLKIEVLTTKKKFERFVEINPLLKDLDDLMKFDLT</sequence>
<gene>
    <name evidence="1" type="ORF">NZ698_04160</name>
</gene>
<dbReference type="Proteomes" id="UP001208649">
    <property type="component" value="Unassembled WGS sequence"/>
</dbReference>
<organism evidence="1 2">
    <name type="scientific">Chryseobacterium edaphi</name>
    <dbReference type="NCBI Taxonomy" id="2976532"/>
    <lineage>
        <taxon>Bacteria</taxon>
        <taxon>Pseudomonadati</taxon>
        <taxon>Bacteroidota</taxon>
        <taxon>Flavobacteriia</taxon>
        <taxon>Flavobacteriales</taxon>
        <taxon>Weeksellaceae</taxon>
        <taxon>Chryseobacterium group</taxon>
        <taxon>Chryseobacterium</taxon>
    </lineage>
</organism>
<name>A0ABT2W309_9FLAO</name>
<reference evidence="2" key="1">
    <citation type="submission" date="2023-07" db="EMBL/GenBank/DDBJ databases">
        <title>Chryseobacterium sp. strain PBS4-4 Genome sequencing and assembly.</title>
        <authorList>
            <person name="Jung Y."/>
        </authorList>
    </citation>
    <scope>NUCLEOTIDE SEQUENCE [LARGE SCALE GENOMIC DNA]</scope>
    <source>
        <strain evidence="2">PBS4-4</strain>
    </source>
</reference>
<keyword evidence="2" id="KW-1185">Reference proteome</keyword>
<protein>
    <recommendedName>
        <fullName evidence="3">DNA polymerase III subunit gamma/tau</fullName>
    </recommendedName>
</protein>
<evidence type="ECO:0000313" key="1">
    <source>
        <dbReference type="EMBL" id="MCU7616380.1"/>
    </source>
</evidence>
<comment type="caution">
    <text evidence="1">The sequence shown here is derived from an EMBL/GenBank/DDBJ whole genome shotgun (WGS) entry which is preliminary data.</text>
</comment>